<accession>A0A944QTG8</accession>
<dbReference type="InterPro" id="IPR018692">
    <property type="entry name" value="DUF2189"/>
</dbReference>
<reference evidence="2 3" key="1">
    <citation type="submission" date="2021-05" db="EMBL/GenBank/DDBJ databases">
        <title>Genetic and Functional Diversity in Clade A Lucinid endosymbionts from the Bahamas.</title>
        <authorList>
            <person name="Giani N.M."/>
            <person name="Engel A.S."/>
            <person name="Campbell B.J."/>
        </authorList>
    </citation>
    <scope>NUCLEOTIDE SEQUENCE [LARGE SCALE GENOMIC DNA]</scope>
    <source>
        <strain evidence="2">LUC16012Gg_MoonRockCtena</strain>
    </source>
</reference>
<dbReference type="Proteomes" id="UP000770889">
    <property type="component" value="Unassembled WGS sequence"/>
</dbReference>
<feature type="transmembrane region" description="Helical" evidence="1">
    <location>
        <begin position="217"/>
        <end position="250"/>
    </location>
</feature>
<feature type="transmembrane region" description="Helical" evidence="1">
    <location>
        <begin position="46"/>
        <end position="69"/>
    </location>
</feature>
<keyword evidence="1" id="KW-0812">Transmembrane</keyword>
<keyword evidence="1" id="KW-0472">Membrane</keyword>
<name>A0A944QTG8_9GAMM</name>
<keyword evidence="1" id="KW-1133">Transmembrane helix</keyword>
<dbReference type="AlphaFoldDB" id="A0A944QTG8"/>
<comment type="caution">
    <text evidence="2">The sequence shown here is derived from an EMBL/GenBank/DDBJ whole genome shotgun (WGS) entry which is preliminary data.</text>
</comment>
<protein>
    <submittedName>
        <fullName evidence="2">DUF2189 domain-containing protein</fullName>
    </submittedName>
</protein>
<evidence type="ECO:0000313" key="3">
    <source>
        <dbReference type="Proteomes" id="UP000770889"/>
    </source>
</evidence>
<dbReference type="Pfam" id="PF09955">
    <property type="entry name" value="DUF2189"/>
    <property type="match status" value="1"/>
</dbReference>
<proteinExistence type="predicted"/>
<gene>
    <name evidence="2" type="ORF">KME65_02070</name>
</gene>
<feature type="transmembrane region" description="Helical" evidence="1">
    <location>
        <begin position="169"/>
        <end position="196"/>
    </location>
</feature>
<sequence length="262" mass="28638">MSHAVIHNYDAKPVTIARVRDISSDHPWKWLSAGWRDIKAAPVLSLGYGLGLAIISYLVSFSVITSGMYFLLPQLLAGFFLIAPLLAIGLYAISSQLEAGERPSLLAGLKLARRNNFHIFNMGLVLIVSLIAWMILAQLIVALTFTGITPSTWQGFLTSLFASWNGFQLLVAGISCGAVIAFLIFSISAISVPMLLDRNSNVFDAIQTSWSAVRHNLMPMFLWAAILVVIIIAGFVTFYAGLVIGFPIAAHATWHAYRDLVE</sequence>
<organism evidence="2 3">
    <name type="scientific">Candidatus Thiodiazotropha taylori</name>
    <dbReference type="NCBI Taxonomy" id="2792791"/>
    <lineage>
        <taxon>Bacteria</taxon>
        <taxon>Pseudomonadati</taxon>
        <taxon>Pseudomonadota</taxon>
        <taxon>Gammaproteobacteria</taxon>
        <taxon>Chromatiales</taxon>
        <taxon>Sedimenticolaceae</taxon>
        <taxon>Candidatus Thiodiazotropha</taxon>
    </lineage>
</organism>
<feature type="transmembrane region" description="Helical" evidence="1">
    <location>
        <begin position="75"/>
        <end position="93"/>
    </location>
</feature>
<feature type="transmembrane region" description="Helical" evidence="1">
    <location>
        <begin position="119"/>
        <end position="149"/>
    </location>
</feature>
<evidence type="ECO:0000313" key="2">
    <source>
        <dbReference type="EMBL" id="MBT2987725.1"/>
    </source>
</evidence>
<dbReference type="EMBL" id="JAHHGM010000001">
    <property type="protein sequence ID" value="MBT2987725.1"/>
    <property type="molecule type" value="Genomic_DNA"/>
</dbReference>
<evidence type="ECO:0000256" key="1">
    <source>
        <dbReference type="SAM" id="Phobius"/>
    </source>
</evidence>